<evidence type="ECO:0000313" key="2">
    <source>
        <dbReference type="Proteomes" id="UP001196413"/>
    </source>
</evidence>
<sequence length="74" mass="8334">MLSENRRSTYSRVTTVGYAGYDIRLPSALAKQQQADNSTGDSAIVSSLSEQNRTSKFVWTIRANVVELRRRKVV</sequence>
<dbReference type="Proteomes" id="UP001196413">
    <property type="component" value="Unassembled WGS sequence"/>
</dbReference>
<organism evidence="1 2">
    <name type="scientific">Parelaphostrongylus tenuis</name>
    <name type="common">Meningeal worm</name>
    <dbReference type="NCBI Taxonomy" id="148309"/>
    <lineage>
        <taxon>Eukaryota</taxon>
        <taxon>Metazoa</taxon>
        <taxon>Ecdysozoa</taxon>
        <taxon>Nematoda</taxon>
        <taxon>Chromadorea</taxon>
        <taxon>Rhabditida</taxon>
        <taxon>Rhabditina</taxon>
        <taxon>Rhabditomorpha</taxon>
        <taxon>Strongyloidea</taxon>
        <taxon>Metastrongylidae</taxon>
        <taxon>Parelaphostrongylus</taxon>
    </lineage>
</organism>
<dbReference type="EMBL" id="JAHQIW010001168">
    <property type="protein sequence ID" value="KAJ1351638.1"/>
    <property type="molecule type" value="Genomic_DNA"/>
</dbReference>
<evidence type="ECO:0000313" key="1">
    <source>
        <dbReference type="EMBL" id="KAJ1351638.1"/>
    </source>
</evidence>
<protein>
    <submittedName>
        <fullName evidence="1">Uncharacterized protein</fullName>
    </submittedName>
</protein>
<name>A0AAD5M6Y4_PARTN</name>
<keyword evidence="2" id="KW-1185">Reference proteome</keyword>
<proteinExistence type="predicted"/>
<dbReference type="AlphaFoldDB" id="A0AAD5M6Y4"/>
<reference evidence="1" key="1">
    <citation type="submission" date="2021-06" db="EMBL/GenBank/DDBJ databases">
        <title>Parelaphostrongylus tenuis whole genome reference sequence.</title>
        <authorList>
            <person name="Garwood T.J."/>
            <person name="Larsen P.A."/>
            <person name="Fountain-Jones N.M."/>
            <person name="Garbe J.R."/>
            <person name="Macchietto M.G."/>
            <person name="Kania S.A."/>
            <person name="Gerhold R.W."/>
            <person name="Richards J.E."/>
            <person name="Wolf T.M."/>
        </authorList>
    </citation>
    <scope>NUCLEOTIDE SEQUENCE</scope>
    <source>
        <strain evidence="1">MNPRO001-30</strain>
        <tissue evidence="1">Meninges</tissue>
    </source>
</reference>
<gene>
    <name evidence="1" type="ORF">KIN20_007735</name>
</gene>
<comment type="caution">
    <text evidence="1">The sequence shown here is derived from an EMBL/GenBank/DDBJ whole genome shotgun (WGS) entry which is preliminary data.</text>
</comment>
<accession>A0AAD5M6Y4</accession>